<dbReference type="SUPFAM" id="SSF48264">
    <property type="entry name" value="Cytochrome P450"/>
    <property type="match status" value="1"/>
</dbReference>
<evidence type="ECO:0000256" key="11">
    <source>
        <dbReference type="ARBA" id="ARBA00023033"/>
    </source>
</evidence>
<keyword evidence="8" id="KW-0492">Microsome</keyword>
<comment type="similarity">
    <text evidence="4 14">Belongs to the cytochrome P450 family.</text>
</comment>
<feature type="binding site" description="axial binding residue" evidence="13">
    <location>
        <position position="468"/>
    </location>
    <ligand>
        <name>heme</name>
        <dbReference type="ChEBI" id="CHEBI:30413"/>
    </ligand>
    <ligandPart>
        <name>Fe</name>
        <dbReference type="ChEBI" id="CHEBI:18248"/>
    </ligandPart>
</feature>
<comment type="cofactor">
    <cofactor evidence="1 13">
        <name>heme</name>
        <dbReference type="ChEBI" id="CHEBI:30413"/>
    </cofactor>
</comment>
<evidence type="ECO:0000313" key="15">
    <source>
        <dbReference type="EMBL" id="UZE89848.1"/>
    </source>
</evidence>
<dbReference type="InterPro" id="IPR001128">
    <property type="entry name" value="Cyt_P450"/>
</dbReference>
<dbReference type="PANTHER" id="PTHR24292:SF54">
    <property type="entry name" value="CYP9F3-RELATED"/>
    <property type="match status" value="1"/>
</dbReference>
<evidence type="ECO:0000256" key="14">
    <source>
        <dbReference type="RuleBase" id="RU000461"/>
    </source>
</evidence>
<dbReference type="EMBL" id="ON646332">
    <property type="protein sequence ID" value="UZE89848.1"/>
    <property type="molecule type" value="mRNA"/>
</dbReference>
<dbReference type="Gene3D" id="1.10.630.10">
    <property type="entry name" value="Cytochrome P450"/>
    <property type="match status" value="1"/>
</dbReference>
<evidence type="ECO:0000256" key="3">
    <source>
        <dbReference type="ARBA" id="ARBA00004406"/>
    </source>
</evidence>
<evidence type="ECO:0000256" key="8">
    <source>
        <dbReference type="ARBA" id="ARBA00022848"/>
    </source>
</evidence>
<keyword evidence="12" id="KW-0472">Membrane</keyword>
<dbReference type="PRINTS" id="PR00385">
    <property type="entry name" value="P450"/>
</dbReference>
<dbReference type="Pfam" id="PF00067">
    <property type="entry name" value="p450"/>
    <property type="match status" value="1"/>
</dbReference>
<dbReference type="InterPro" id="IPR050476">
    <property type="entry name" value="Insect_CytP450_Detox"/>
</dbReference>
<dbReference type="GO" id="GO:0005506">
    <property type="term" value="F:iron ion binding"/>
    <property type="evidence" value="ECO:0007669"/>
    <property type="project" value="InterPro"/>
</dbReference>
<evidence type="ECO:0000256" key="1">
    <source>
        <dbReference type="ARBA" id="ARBA00001971"/>
    </source>
</evidence>
<dbReference type="PRINTS" id="PR00463">
    <property type="entry name" value="EP450I"/>
</dbReference>
<evidence type="ECO:0000256" key="6">
    <source>
        <dbReference type="ARBA" id="ARBA00022723"/>
    </source>
</evidence>
<dbReference type="GO" id="GO:0020037">
    <property type="term" value="F:heme binding"/>
    <property type="evidence" value="ECO:0007669"/>
    <property type="project" value="InterPro"/>
</dbReference>
<dbReference type="InterPro" id="IPR017972">
    <property type="entry name" value="Cyt_P450_CS"/>
</dbReference>
<reference evidence="15" key="2">
    <citation type="submission" date="2022-05" db="EMBL/GenBank/DDBJ databases">
        <authorList>
            <person name="Pathak J."/>
            <person name="Thiruvengadam V."/>
            <person name="Gracy G.R."/>
        </authorList>
    </citation>
    <scope>NUCLEOTIDE SEQUENCE</scope>
</reference>
<evidence type="ECO:0000256" key="9">
    <source>
        <dbReference type="ARBA" id="ARBA00023002"/>
    </source>
</evidence>
<evidence type="ECO:0000256" key="10">
    <source>
        <dbReference type="ARBA" id="ARBA00023004"/>
    </source>
</evidence>
<dbReference type="GO" id="GO:0016705">
    <property type="term" value="F:oxidoreductase activity, acting on paired donors, with incorporation or reduction of molecular oxygen"/>
    <property type="evidence" value="ECO:0007669"/>
    <property type="project" value="InterPro"/>
</dbReference>
<evidence type="ECO:0000256" key="13">
    <source>
        <dbReference type="PIRSR" id="PIRSR602401-1"/>
    </source>
</evidence>
<evidence type="ECO:0000256" key="4">
    <source>
        <dbReference type="ARBA" id="ARBA00010617"/>
    </source>
</evidence>
<dbReference type="CDD" id="cd11056">
    <property type="entry name" value="CYP6-like"/>
    <property type="match status" value="1"/>
</dbReference>
<keyword evidence="7" id="KW-0256">Endoplasmic reticulum</keyword>
<dbReference type="AlphaFoldDB" id="A0A9E8BWL0"/>
<protein>
    <submittedName>
        <fullName evidence="15">Cytochrome P450 CYP9GK6</fullName>
    </submittedName>
</protein>
<keyword evidence="6 13" id="KW-0479">Metal-binding</keyword>
<keyword evidence="9 14" id="KW-0560">Oxidoreductase</keyword>
<reference evidence="15" key="1">
    <citation type="journal article" date="2022" name="Insects">
        <title>Comparative Transcriptome Analysis to Reveal Differentially Expressed cytochrome P450 in Response to Imidacloprid in the Aphid Lion, Chrysoperla zastrowi sillemi (Esben-Petersen).</title>
        <authorList>
            <person name="Pathak J."/>
            <person name="Ramasamy G.G."/>
            <person name="Agrawal A."/>
            <person name="Srivastava S."/>
            <person name="Basavaarya B.R."/>
            <person name="Muthugounder M."/>
            <person name="Muniyappa V.K."/>
            <person name="Maria P."/>
            <person name="Rai A."/>
            <person name="Venkatesan T."/>
        </authorList>
    </citation>
    <scope>NUCLEOTIDE SEQUENCE</scope>
</reference>
<evidence type="ECO:0000256" key="5">
    <source>
        <dbReference type="ARBA" id="ARBA00022617"/>
    </source>
</evidence>
<dbReference type="PROSITE" id="PS00086">
    <property type="entry name" value="CYTOCHROME_P450"/>
    <property type="match status" value="1"/>
</dbReference>
<dbReference type="GO" id="GO:0004497">
    <property type="term" value="F:monooxygenase activity"/>
    <property type="evidence" value="ECO:0007669"/>
    <property type="project" value="UniProtKB-KW"/>
</dbReference>
<evidence type="ECO:0000256" key="12">
    <source>
        <dbReference type="ARBA" id="ARBA00023136"/>
    </source>
</evidence>
<keyword evidence="5 13" id="KW-0349">Heme</keyword>
<accession>A0A9E8BWL0</accession>
<dbReference type="GO" id="GO:0005789">
    <property type="term" value="C:endoplasmic reticulum membrane"/>
    <property type="evidence" value="ECO:0007669"/>
    <property type="project" value="UniProtKB-SubCell"/>
</dbReference>
<dbReference type="InterPro" id="IPR036396">
    <property type="entry name" value="Cyt_P450_sf"/>
</dbReference>
<evidence type="ECO:0000256" key="2">
    <source>
        <dbReference type="ARBA" id="ARBA00004174"/>
    </source>
</evidence>
<dbReference type="InterPro" id="IPR002401">
    <property type="entry name" value="Cyt_P450_E_grp-I"/>
</dbReference>
<keyword evidence="10 13" id="KW-0408">Iron</keyword>
<name>A0A9E8BWL0_9NEOP</name>
<comment type="subcellular location">
    <subcellularLocation>
        <location evidence="3">Endoplasmic reticulum membrane</location>
        <topology evidence="3">Peripheral membrane protein</topology>
    </subcellularLocation>
    <subcellularLocation>
        <location evidence="2">Microsome membrane</location>
        <topology evidence="2">Peripheral membrane protein</topology>
    </subcellularLocation>
</comment>
<organism evidence="15">
    <name type="scientific">Chrysoperla zastrowi sillemi</name>
    <dbReference type="NCBI Taxonomy" id="482137"/>
    <lineage>
        <taxon>Eukaryota</taxon>
        <taxon>Metazoa</taxon>
        <taxon>Ecdysozoa</taxon>
        <taxon>Arthropoda</taxon>
        <taxon>Hexapoda</taxon>
        <taxon>Insecta</taxon>
        <taxon>Pterygota</taxon>
        <taxon>Neoptera</taxon>
        <taxon>Endopterygota</taxon>
        <taxon>Neuroptera</taxon>
        <taxon>Hemerobiiformia</taxon>
        <taxon>Chrysopidae</taxon>
        <taxon>Chrysopinae</taxon>
        <taxon>Chrysoperla</taxon>
    </lineage>
</organism>
<evidence type="ECO:0000256" key="7">
    <source>
        <dbReference type="ARBA" id="ARBA00022824"/>
    </source>
</evidence>
<proteinExistence type="evidence at transcript level"/>
<sequence>MWLITFSLVGVFYFYWNFIRPLNTWKNYGIPYIKGWPLVGNFLKNALKRESFGDAVISMYKAFPNEPYCGSFVFSAPRLLIRDANLLKDIGIKDFDHFTDHTKIFFGDGFDPIFDKNLFSLDGQNWRDMRATLSPAFTGSKMRGIFVLMNECGNQLVNYLNDKIKTENNQKHLELELKDLFTRFTNDIIATTAFGIKVDSLKEPENKFYLMGREVTYFSTFRLFLMNFIPTIMRLLNIGILSKAACGYFRNLVFQTISMRETQKIVRPDMLNILLQTKNGLLKNDDKGDDNGGFAAATEGKVGGKIRKLTDEDVTAQAFIFFLAGFDTVSTAMCFTVYELALNPDIQQRLYSEINDALDGNPNAEVTYETLHRMKYLDMIISESLRKWPPAVFIDRECTKPYRLKTDNGKEIMIPTDMGIVIPIMGIHRDPKYYPNPEKFDPERFSDENKSKINMNAYLPFGVGPRVCIGSRFALMETKILIVHLIINFEVILTSKSTVPPRLSTQSSNMAIENGFNVGLKPRNF</sequence>
<keyword evidence="11 14" id="KW-0503">Monooxygenase</keyword>
<dbReference type="PANTHER" id="PTHR24292">
    <property type="entry name" value="CYTOCHROME P450"/>
    <property type="match status" value="1"/>
</dbReference>
<dbReference type="FunFam" id="1.10.630.10:FF:000042">
    <property type="entry name" value="Cytochrome P450"/>
    <property type="match status" value="1"/>
</dbReference>